<accession>A0ABY1QLW1</accession>
<reference evidence="5 6" key="1">
    <citation type="submission" date="2017-05" db="EMBL/GenBank/DDBJ databases">
        <authorList>
            <person name="Varghese N."/>
            <person name="Submissions S."/>
        </authorList>
    </citation>
    <scope>NUCLEOTIDE SEQUENCE [LARGE SCALE GENOMIC DNA]</scope>
    <source>
        <strain evidence="5 6">DSM 26001</strain>
    </source>
</reference>
<feature type="compositionally biased region" description="Low complexity" evidence="3">
    <location>
        <begin position="66"/>
        <end position="83"/>
    </location>
</feature>
<feature type="domain" description="Sm" evidence="4">
    <location>
        <begin position="10"/>
        <end position="69"/>
    </location>
</feature>
<keyword evidence="2" id="KW-0346">Stress response</keyword>
<evidence type="ECO:0000313" key="5">
    <source>
        <dbReference type="EMBL" id="SMP74651.1"/>
    </source>
</evidence>
<dbReference type="CDD" id="cd01716">
    <property type="entry name" value="Hfq"/>
    <property type="match status" value="1"/>
</dbReference>
<comment type="caution">
    <text evidence="5">The sequence shown here is derived from an EMBL/GenBank/DDBJ whole genome shotgun (WGS) entry which is preliminary data.</text>
</comment>
<evidence type="ECO:0000313" key="6">
    <source>
        <dbReference type="Proteomes" id="UP001158049"/>
    </source>
</evidence>
<evidence type="ECO:0000256" key="3">
    <source>
        <dbReference type="SAM" id="MobiDB-lite"/>
    </source>
</evidence>
<dbReference type="SUPFAM" id="SSF50182">
    <property type="entry name" value="Sm-like ribonucleoproteins"/>
    <property type="match status" value="1"/>
</dbReference>
<dbReference type="PANTHER" id="PTHR34772">
    <property type="entry name" value="RNA-BINDING PROTEIN HFQ"/>
    <property type="match status" value="1"/>
</dbReference>
<name>A0ABY1QLW1_9BURK</name>
<proteinExistence type="predicted"/>
<dbReference type="PROSITE" id="PS52002">
    <property type="entry name" value="SM"/>
    <property type="match status" value="1"/>
</dbReference>
<evidence type="ECO:0000256" key="2">
    <source>
        <dbReference type="ARBA" id="ARBA00023016"/>
    </source>
</evidence>
<dbReference type="EMBL" id="FXUL01000021">
    <property type="protein sequence ID" value="SMP74651.1"/>
    <property type="molecule type" value="Genomic_DNA"/>
</dbReference>
<keyword evidence="6" id="KW-1185">Reference proteome</keyword>
<dbReference type="InterPro" id="IPR005001">
    <property type="entry name" value="Hfq"/>
</dbReference>
<dbReference type="InterPro" id="IPR010920">
    <property type="entry name" value="LSM_dom_sf"/>
</dbReference>
<sequence length="96" mass="10064">MDRTSQLLQATFLQALCDEKTPVFIFLVNGIKLHGTIQSFDNYVLAVQGDVTQIVFKHAISTVMPASGGIPPGSSSGPSGARSRPPRGGPSGPRQG</sequence>
<dbReference type="Gene3D" id="2.30.30.100">
    <property type="match status" value="1"/>
</dbReference>
<dbReference type="NCBIfam" id="TIGR02383">
    <property type="entry name" value="Hfq"/>
    <property type="match status" value="1"/>
</dbReference>
<feature type="region of interest" description="Disordered" evidence="3">
    <location>
        <begin position="66"/>
        <end position="96"/>
    </location>
</feature>
<dbReference type="Pfam" id="PF17209">
    <property type="entry name" value="Hfq"/>
    <property type="match status" value="1"/>
</dbReference>
<keyword evidence="1" id="KW-0694">RNA-binding</keyword>
<dbReference type="InterPro" id="IPR047575">
    <property type="entry name" value="Sm"/>
</dbReference>
<gene>
    <name evidence="5" type="ORF">SAMN06295970_12152</name>
</gene>
<evidence type="ECO:0000256" key="1">
    <source>
        <dbReference type="ARBA" id="ARBA00022884"/>
    </source>
</evidence>
<protein>
    <submittedName>
        <fullName evidence="5">Host factor-I protein</fullName>
    </submittedName>
</protein>
<dbReference type="PANTHER" id="PTHR34772:SF1">
    <property type="entry name" value="RNA-BINDING PROTEIN HFQ"/>
    <property type="match status" value="1"/>
</dbReference>
<dbReference type="RefSeq" id="WP_283444489.1">
    <property type="nucleotide sequence ID" value="NZ_FXUL01000021.1"/>
</dbReference>
<organism evidence="5 6">
    <name type="scientific">Noviherbaspirillum suwonense</name>
    <dbReference type="NCBI Taxonomy" id="1224511"/>
    <lineage>
        <taxon>Bacteria</taxon>
        <taxon>Pseudomonadati</taxon>
        <taxon>Pseudomonadota</taxon>
        <taxon>Betaproteobacteria</taxon>
        <taxon>Burkholderiales</taxon>
        <taxon>Oxalobacteraceae</taxon>
        <taxon>Noviherbaspirillum</taxon>
    </lineage>
</organism>
<dbReference type="Proteomes" id="UP001158049">
    <property type="component" value="Unassembled WGS sequence"/>
</dbReference>
<evidence type="ECO:0000259" key="4">
    <source>
        <dbReference type="PROSITE" id="PS52002"/>
    </source>
</evidence>